<reference evidence="2" key="1">
    <citation type="submission" date="2022-07" db="EMBL/GenBank/DDBJ databases">
        <title>Phylogenomic reconstructions and comparative analyses of Kickxellomycotina fungi.</title>
        <authorList>
            <person name="Reynolds N.K."/>
            <person name="Stajich J.E."/>
            <person name="Barry K."/>
            <person name="Grigoriev I.V."/>
            <person name="Crous P."/>
            <person name="Smith M.E."/>
        </authorList>
    </citation>
    <scope>NUCLEOTIDE SEQUENCE</scope>
    <source>
        <strain evidence="2">NBRC 105414</strain>
    </source>
</reference>
<organism evidence="2 3">
    <name type="scientific">Coemansia javaensis</name>
    <dbReference type="NCBI Taxonomy" id="2761396"/>
    <lineage>
        <taxon>Eukaryota</taxon>
        <taxon>Fungi</taxon>
        <taxon>Fungi incertae sedis</taxon>
        <taxon>Zoopagomycota</taxon>
        <taxon>Kickxellomycotina</taxon>
        <taxon>Kickxellomycetes</taxon>
        <taxon>Kickxellales</taxon>
        <taxon>Kickxellaceae</taxon>
        <taxon>Coemansia</taxon>
    </lineage>
</organism>
<feature type="transmembrane region" description="Helical" evidence="1">
    <location>
        <begin position="109"/>
        <end position="131"/>
    </location>
</feature>
<keyword evidence="3" id="KW-1185">Reference proteome</keyword>
<keyword evidence="1" id="KW-1133">Transmembrane helix</keyword>
<name>A0A9W8LH58_9FUNG</name>
<comment type="caution">
    <text evidence="2">The sequence shown here is derived from an EMBL/GenBank/DDBJ whole genome shotgun (WGS) entry which is preliminary data.</text>
</comment>
<feature type="transmembrane region" description="Helical" evidence="1">
    <location>
        <begin position="40"/>
        <end position="61"/>
    </location>
</feature>
<gene>
    <name evidence="2" type="ORF">H4R18_004271</name>
</gene>
<evidence type="ECO:0000313" key="3">
    <source>
        <dbReference type="Proteomes" id="UP001140217"/>
    </source>
</evidence>
<accession>A0A9W8LH58</accession>
<feature type="transmembrane region" description="Helical" evidence="1">
    <location>
        <begin position="265"/>
        <end position="283"/>
    </location>
</feature>
<evidence type="ECO:0000256" key="1">
    <source>
        <dbReference type="SAM" id="Phobius"/>
    </source>
</evidence>
<feature type="transmembrane region" description="Helical" evidence="1">
    <location>
        <begin position="221"/>
        <end position="245"/>
    </location>
</feature>
<dbReference type="Proteomes" id="UP001140217">
    <property type="component" value="Unassembled WGS sequence"/>
</dbReference>
<dbReference type="AlphaFoldDB" id="A0A9W8LH58"/>
<protein>
    <submittedName>
        <fullName evidence="2">Uncharacterized protein</fullName>
    </submittedName>
</protein>
<dbReference type="OrthoDB" id="5527222at2759"/>
<dbReference type="EMBL" id="JANBUL010000199">
    <property type="protein sequence ID" value="KAJ2778997.1"/>
    <property type="molecule type" value="Genomic_DNA"/>
</dbReference>
<evidence type="ECO:0000313" key="2">
    <source>
        <dbReference type="EMBL" id="KAJ2778997.1"/>
    </source>
</evidence>
<feature type="transmembrane region" description="Helical" evidence="1">
    <location>
        <begin position="188"/>
        <end position="209"/>
    </location>
</feature>
<feature type="transmembrane region" description="Helical" evidence="1">
    <location>
        <begin position="143"/>
        <end position="168"/>
    </location>
</feature>
<sequence length="394" mass="44188">MDVNAISGSLLSAVDPSKREGILTALTGVKVTNPSHLDTVTIAVCSALFGVTAAMLVYAWFNHKYRPIRAKNLTWTTLMYVSALLWFIGNIPANGHVDIARGWRFCKMWIVWFRVLFCFVFASMTIVRFYALDHVFNQKKPFTTFNSILAFGIVVALNVTYCLVNQLISDNLTVGSFPALQVCNVTQAFRISALTFQWVMWLGVGVLMFRLRNIQSSFNEFRESIAVFAVIIALLIESTVVNVHYPFYILEQNKRIEKTVMDSAGSNLVIWIIIAYPVLMSIFRRREYERRWLDKLADDSRRIKFARYRSGNGVAAALANGDALALQECKTSPESPGSSALHHASSNDATIGAAFACDNILMRDDMSLRYAMLNSPALFDPDLTNMTVGGRRVL</sequence>
<proteinExistence type="predicted"/>
<feature type="transmembrane region" description="Helical" evidence="1">
    <location>
        <begin position="73"/>
        <end position="89"/>
    </location>
</feature>
<keyword evidence="1" id="KW-0812">Transmembrane</keyword>
<keyword evidence="1" id="KW-0472">Membrane</keyword>